<keyword evidence="1" id="KW-1133">Transmembrane helix</keyword>
<sequence>MHPSNPEAPWELLARHLAGEATPGELEELRTWVVADPWRLGLLTDATRAWERVGAAPVPDLFSPADVEAAWQRFRPQMLGARPAPEAPQSPAAPPAKVVPMYPGAAARPWLLPVAATLLLLVGAVFFFRANQSSALAPVLVAATSQQRQLTLPDGSQVWLNRHSTLEYDADFRTAAREVKLSGEAFFQIQKDHGRPFTVLSETARTQVLGTSFNVRAYPAEDSVEVAVLTGRVALASRTTEQDTLLLLPGMRGVLRAAGNTAGPTTAAAPTLRRASTQDTNFRAWQTGELVFDNVPVRHVIRTLRTTFGTSISVADTRLLSCRFTGTFRRPEPAQVLQVLSLATNATLTGDAGNGYILGGKGCD</sequence>
<feature type="domain" description="FecR protein" evidence="2">
    <location>
        <begin position="141"/>
        <end position="233"/>
    </location>
</feature>
<dbReference type="InterPro" id="IPR032508">
    <property type="entry name" value="FecR_C"/>
</dbReference>
<evidence type="ECO:0000259" key="3">
    <source>
        <dbReference type="Pfam" id="PF16344"/>
    </source>
</evidence>
<dbReference type="Pfam" id="PF04773">
    <property type="entry name" value="FecR"/>
    <property type="match status" value="1"/>
</dbReference>
<dbReference type="GO" id="GO:0016989">
    <property type="term" value="F:sigma factor antagonist activity"/>
    <property type="evidence" value="ECO:0007669"/>
    <property type="project" value="TreeGrafter"/>
</dbReference>
<keyword evidence="1" id="KW-0812">Transmembrane</keyword>
<proteinExistence type="predicted"/>
<dbReference type="RefSeq" id="WP_073104713.1">
    <property type="nucleotide sequence ID" value="NZ_FQYN01000001.1"/>
</dbReference>
<reference evidence="4 5" key="1">
    <citation type="submission" date="2016-11" db="EMBL/GenBank/DDBJ databases">
        <authorList>
            <person name="Jaros S."/>
            <person name="Januszkiewicz K."/>
            <person name="Wedrychowicz H."/>
        </authorList>
    </citation>
    <scope>NUCLEOTIDE SEQUENCE [LARGE SCALE GENOMIC DNA]</scope>
    <source>
        <strain evidence="4 5">DSM 21074</strain>
    </source>
</reference>
<dbReference type="InterPro" id="IPR006860">
    <property type="entry name" value="FecR"/>
</dbReference>
<dbReference type="Gene3D" id="3.55.50.30">
    <property type="match status" value="1"/>
</dbReference>
<evidence type="ECO:0000313" key="4">
    <source>
        <dbReference type="EMBL" id="SHI29897.1"/>
    </source>
</evidence>
<dbReference type="PANTHER" id="PTHR30273:SF2">
    <property type="entry name" value="PROTEIN FECR"/>
    <property type="match status" value="1"/>
</dbReference>
<dbReference type="PIRSF" id="PIRSF018266">
    <property type="entry name" value="FecR"/>
    <property type="match status" value="1"/>
</dbReference>
<dbReference type="STRING" id="1121955.SAMN02745146_0428"/>
<dbReference type="Gene3D" id="2.60.120.1440">
    <property type="match status" value="1"/>
</dbReference>
<organism evidence="4 5">
    <name type="scientific">Hymenobacter daecheongensis DSM 21074</name>
    <dbReference type="NCBI Taxonomy" id="1121955"/>
    <lineage>
        <taxon>Bacteria</taxon>
        <taxon>Pseudomonadati</taxon>
        <taxon>Bacteroidota</taxon>
        <taxon>Cytophagia</taxon>
        <taxon>Cytophagales</taxon>
        <taxon>Hymenobacteraceae</taxon>
        <taxon>Hymenobacter</taxon>
    </lineage>
</organism>
<protein>
    <submittedName>
        <fullName evidence="4">FecR family protein</fullName>
    </submittedName>
</protein>
<dbReference type="OrthoDB" id="1452822at2"/>
<gene>
    <name evidence="4" type="ORF">SAMN02745146_0428</name>
</gene>
<dbReference type="PANTHER" id="PTHR30273">
    <property type="entry name" value="PERIPLASMIC SIGNAL SENSOR AND SIGMA FACTOR ACTIVATOR FECR-RELATED"/>
    <property type="match status" value="1"/>
</dbReference>
<feature type="domain" description="Protein FecR C-terminal" evidence="3">
    <location>
        <begin position="289"/>
        <end position="349"/>
    </location>
</feature>
<accession>A0A1M6A054</accession>
<feature type="transmembrane region" description="Helical" evidence="1">
    <location>
        <begin position="110"/>
        <end position="128"/>
    </location>
</feature>
<dbReference type="Pfam" id="PF16344">
    <property type="entry name" value="FecR_C"/>
    <property type="match status" value="1"/>
</dbReference>
<keyword evidence="5" id="KW-1185">Reference proteome</keyword>
<keyword evidence="1" id="KW-0472">Membrane</keyword>
<name>A0A1M6A054_9BACT</name>
<dbReference type="AlphaFoldDB" id="A0A1M6A054"/>
<evidence type="ECO:0000259" key="2">
    <source>
        <dbReference type="Pfam" id="PF04773"/>
    </source>
</evidence>
<evidence type="ECO:0000313" key="5">
    <source>
        <dbReference type="Proteomes" id="UP000184418"/>
    </source>
</evidence>
<dbReference type="EMBL" id="FQYN01000001">
    <property type="protein sequence ID" value="SHI29897.1"/>
    <property type="molecule type" value="Genomic_DNA"/>
</dbReference>
<evidence type="ECO:0000256" key="1">
    <source>
        <dbReference type="SAM" id="Phobius"/>
    </source>
</evidence>
<dbReference type="InterPro" id="IPR012373">
    <property type="entry name" value="Ferrdict_sens_TM"/>
</dbReference>
<dbReference type="Proteomes" id="UP000184418">
    <property type="component" value="Unassembled WGS sequence"/>
</dbReference>